<proteinExistence type="inferred from homology"/>
<dbReference type="GO" id="GO:0005737">
    <property type="term" value="C:cytoplasm"/>
    <property type="evidence" value="ECO:0007669"/>
    <property type="project" value="TreeGrafter"/>
</dbReference>
<evidence type="ECO:0000256" key="1">
    <source>
        <dbReference type="ARBA" id="ARBA00007870"/>
    </source>
</evidence>
<feature type="signal peptide" evidence="4">
    <location>
        <begin position="1"/>
        <end position="24"/>
    </location>
</feature>
<dbReference type="InterPro" id="IPR008927">
    <property type="entry name" value="6-PGluconate_DH-like_C_sf"/>
</dbReference>
<dbReference type="InterPro" id="IPR013328">
    <property type="entry name" value="6PGD_dom2"/>
</dbReference>
<reference evidence="7" key="1">
    <citation type="submission" date="2021-01" db="EMBL/GenBank/DDBJ databases">
        <authorList>
            <person name="Corre E."/>
            <person name="Pelletier E."/>
            <person name="Niang G."/>
            <person name="Scheremetjew M."/>
            <person name="Finn R."/>
            <person name="Kale V."/>
            <person name="Holt S."/>
            <person name="Cochrane G."/>
            <person name="Meng A."/>
            <person name="Brown T."/>
            <person name="Cohen L."/>
        </authorList>
    </citation>
    <scope>NUCLEOTIDE SEQUENCE</scope>
    <source>
        <strain evidence="7">SM1012Den-03</strain>
    </source>
</reference>
<dbReference type="AlphaFoldDB" id="A0A7S2Q4J5"/>
<evidence type="ECO:0000256" key="4">
    <source>
        <dbReference type="SAM" id="SignalP"/>
    </source>
</evidence>
<dbReference type="PANTHER" id="PTHR21708:SF26">
    <property type="entry name" value="2-DEHYDROPANTOATE 2-REDUCTASE"/>
    <property type="match status" value="1"/>
</dbReference>
<dbReference type="GO" id="GO:0015940">
    <property type="term" value="P:pantothenate biosynthetic process"/>
    <property type="evidence" value="ECO:0007669"/>
    <property type="project" value="InterPro"/>
</dbReference>
<dbReference type="GO" id="GO:0008677">
    <property type="term" value="F:2-dehydropantoate 2-reductase activity"/>
    <property type="evidence" value="ECO:0007669"/>
    <property type="project" value="InterPro"/>
</dbReference>
<evidence type="ECO:0000313" key="7">
    <source>
        <dbReference type="EMBL" id="CAD9632614.1"/>
    </source>
</evidence>
<keyword evidence="2" id="KW-0521">NADP</keyword>
<feature type="domain" description="Ketopantoate reductase N-terminal" evidence="5">
    <location>
        <begin position="53"/>
        <end position="222"/>
    </location>
</feature>
<dbReference type="SUPFAM" id="SSF48179">
    <property type="entry name" value="6-phosphogluconate dehydrogenase C-terminal domain-like"/>
    <property type="match status" value="1"/>
</dbReference>
<keyword evidence="4" id="KW-0732">Signal</keyword>
<comment type="similarity">
    <text evidence="1">Belongs to the ketopantoate reductase family.</text>
</comment>
<evidence type="ECO:0000259" key="6">
    <source>
        <dbReference type="Pfam" id="PF08546"/>
    </source>
</evidence>
<dbReference type="Pfam" id="PF02558">
    <property type="entry name" value="ApbA"/>
    <property type="match status" value="1"/>
</dbReference>
<dbReference type="InterPro" id="IPR051402">
    <property type="entry name" value="KPR-Related"/>
</dbReference>
<dbReference type="InterPro" id="IPR013752">
    <property type="entry name" value="KPA_reductase"/>
</dbReference>
<dbReference type="FunFam" id="1.10.1040.10:FF:000017">
    <property type="entry name" value="2-dehydropantoate 2-reductase"/>
    <property type="match status" value="1"/>
</dbReference>
<dbReference type="Gene3D" id="1.10.1040.10">
    <property type="entry name" value="N-(1-d-carboxylethyl)-l-norvaline Dehydrogenase, domain 2"/>
    <property type="match status" value="1"/>
</dbReference>
<dbReference type="Gene3D" id="3.40.50.720">
    <property type="entry name" value="NAD(P)-binding Rossmann-like Domain"/>
    <property type="match status" value="1"/>
</dbReference>
<dbReference type="EMBL" id="HBGZ01033496">
    <property type="protein sequence ID" value="CAD9632614.1"/>
    <property type="molecule type" value="Transcribed_RNA"/>
</dbReference>
<keyword evidence="3" id="KW-0560">Oxidoreductase</keyword>
<evidence type="ECO:0000256" key="2">
    <source>
        <dbReference type="ARBA" id="ARBA00022857"/>
    </source>
</evidence>
<dbReference type="NCBIfam" id="TIGR00745">
    <property type="entry name" value="apbA_panE"/>
    <property type="match status" value="1"/>
</dbReference>
<dbReference type="InterPro" id="IPR003710">
    <property type="entry name" value="ApbA"/>
</dbReference>
<sequence>MLAMHHQIVALSILLLGLAPNLFASGFSLDVTSSSSKTHKSAAADTSERTSRIAIVGAGAVGSYYGGRIWESVRCSNSTDVLFHLRNEHYAHCVENGITVTSIDGNFVISSDELLAYSTTEDMAKSVKDEDDDSHAFDWVIVALKSSSLDAVPELIKPLTSPETRVLVIMNGLIEDDLTEMMREEQGLECKAVYGGMALICSNRLSPGVIDHSYAGKLVVGVAYSADADDDGYCKWVESDKKAIMDLFEPVTPVPFEFEDNLLRGRWWKNCWNLPFNGISVAMGGITTDRIVGDPSLRKLAYKVMDETIATANADLAKHGFPEEDYLPEDTREKMMVFTDTMGAYKPSTMLDLHARKPMEVKYLFKTALDRATKLGVPVPHLETLVSQIEAFQRHYKLY</sequence>
<dbReference type="PANTHER" id="PTHR21708">
    <property type="entry name" value="PROBABLE 2-DEHYDROPANTOATE 2-REDUCTASE"/>
    <property type="match status" value="1"/>
</dbReference>
<dbReference type="SUPFAM" id="SSF51735">
    <property type="entry name" value="NAD(P)-binding Rossmann-fold domains"/>
    <property type="match status" value="1"/>
</dbReference>
<name>A0A7S2Q4J5_9STRA</name>
<evidence type="ECO:0000256" key="3">
    <source>
        <dbReference type="ARBA" id="ARBA00023002"/>
    </source>
</evidence>
<feature type="domain" description="Ketopantoate reductase C-terminal" evidence="6">
    <location>
        <begin position="261"/>
        <end position="391"/>
    </location>
</feature>
<feature type="chain" id="PRO_5031303168" description="2-dehydropantoate 2-reductase" evidence="4">
    <location>
        <begin position="25"/>
        <end position="399"/>
    </location>
</feature>
<dbReference type="InterPro" id="IPR013332">
    <property type="entry name" value="KPR_N"/>
</dbReference>
<dbReference type="InterPro" id="IPR036291">
    <property type="entry name" value="NAD(P)-bd_dom_sf"/>
</dbReference>
<evidence type="ECO:0000259" key="5">
    <source>
        <dbReference type="Pfam" id="PF02558"/>
    </source>
</evidence>
<protein>
    <recommendedName>
        <fullName evidence="8">2-dehydropantoate 2-reductase</fullName>
    </recommendedName>
</protein>
<organism evidence="7">
    <name type="scientific">Skeletonema marinoi</name>
    <dbReference type="NCBI Taxonomy" id="267567"/>
    <lineage>
        <taxon>Eukaryota</taxon>
        <taxon>Sar</taxon>
        <taxon>Stramenopiles</taxon>
        <taxon>Ochrophyta</taxon>
        <taxon>Bacillariophyta</taxon>
        <taxon>Coscinodiscophyceae</taxon>
        <taxon>Thalassiosirophycidae</taxon>
        <taxon>Thalassiosirales</taxon>
        <taxon>Skeletonemataceae</taxon>
        <taxon>Skeletonema</taxon>
        <taxon>Skeletonema marinoi-dohrnii complex</taxon>
    </lineage>
</organism>
<accession>A0A7S2Q4J5</accession>
<dbReference type="Pfam" id="PF08546">
    <property type="entry name" value="ApbA_C"/>
    <property type="match status" value="1"/>
</dbReference>
<evidence type="ECO:0008006" key="8">
    <source>
        <dbReference type="Google" id="ProtNLM"/>
    </source>
</evidence>
<gene>
    <name evidence="7" type="ORF">SMAR0320_LOCUS24008</name>
</gene>